<feature type="domain" description="Amphi-Trp" evidence="2">
    <location>
        <begin position="44"/>
        <end position="112"/>
    </location>
</feature>
<dbReference type="NCBIfam" id="TIGR04354">
    <property type="entry name" value="amphi-Trp"/>
    <property type="match status" value="1"/>
</dbReference>
<accession>A0A3D8P500</accession>
<evidence type="ECO:0000313" key="3">
    <source>
        <dbReference type="EMBL" id="RDV83212.1"/>
    </source>
</evidence>
<sequence length="117" mass="13229">MPRLLSRNQPFLVLPKKRKREALRRKDKGKTTEENSEGEGEGYMYKLKKSVGREELVGFLVDLTAQVRAGQLKLGNTTVSLPGGALLEVKLEEENGSKKLEVEIEWFVEEGVREEGK</sequence>
<protein>
    <submittedName>
        <fullName evidence="3">Amphi-Trp domain-containing protein</fullName>
    </submittedName>
</protein>
<dbReference type="Proteomes" id="UP000256329">
    <property type="component" value="Unassembled WGS sequence"/>
</dbReference>
<dbReference type="AlphaFoldDB" id="A0A3D8P500"/>
<dbReference type="Pfam" id="PF20068">
    <property type="entry name" value="Amphi-Trp"/>
    <property type="match status" value="1"/>
</dbReference>
<proteinExistence type="predicted"/>
<dbReference type="InterPro" id="IPR027598">
    <property type="entry name" value="Amphi-Trp_dom"/>
</dbReference>
<dbReference type="OrthoDB" id="9899660at2"/>
<name>A0A3D8P500_9THEO</name>
<comment type="caution">
    <text evidence="3">The sequence shown here is derived from an EMBL/GenBank/DDBJ whole genome shotgun (WGS) entry which is preliminary data.</text>
</comment>
<evidence type="ECO:0000313" key="4">
    <source>
        <dbReference type="Proteomes" id="UP000256329"/>
    </source>
</evidence>
<evidence type="ECO:0000259" key="2">
    <source>
        <dbReference type="Pfam" id="PF20068"/>
    </source>
</evidence>
<keyword evidence="4" id="KW-1185">Reference proteome</keyword>
<feature type="region of interest" description="Disordered" evidence="1">
    <location>
        <begin position="20"/>
        <end position="42"/>
    </location>
</feature>
<evidence type="ECO:0000256" key="1">
    <source>
        <dbReference type="SAM" id="MobiDB-lite"/>
    </source>
</evidence>
<dbReference type="EMBL" id="QSLN01000006">
    <property type="protein sequence ID" value="RDV83212.1"/>
    <property type="molecule type" value="Genomic_DNA"/>
</dbReference>
<gene>
    <name evidence="3" type="ORF">DXX99_05705</name>
</gene>
<organism evidence="3 4">
    <name type="scientific">Ammonifex thiophilus</name>
    <dbReference type="NCBI Taxonomy" id="444093"/>
    <lineage>
        <taxon>Bacteria</taxon>
        <taxon>Bacillati</taxon>
        <taxon>Bacillota</taxon>
        <taxon>Clostridia</taxon>
        <taxon>Thermoanaerobacterales</taxon>
        <taxon>Thermoanaerobacteraceae</taxon>
        <taxon>Ammonifex</taxon>
    </lineage>
</organism>
<reference evidence="3 4" key="1">
    <citation type="submission" date="2018-08" db="EMBL/GenBank/DDBJ databases">
        <title>Form III RuBisCO-mediated autotrophy in Thermodesulfobium bacteria.</title>
        <authorList>
            <person name="Toshchakov S.V."/>
            <person name="Kublanov I.V."/>
            <person name="Frolov E."/>
            <person name="Bonch-Osmolovskaya E.A."/>
            <person name="Tourova T.P."/>
            <person name="Chernych N.A."/>
            <person name="Lebedinsky A.V."/>
        </authorList>
    </citation>
    <scope>NUCLEOTIDE SEQUENCE [LARGE SCALE GENOMIC DNA]</scope>
    <source>
        <strain evidence="3 4">SR</strain>
    </source>
</reference>